<name>B9STF1_RICCO</name>
<accession>B9STF1</accession>
<evidence type="ECO:0000313" key="1">
    <source>
        <dbReference type="EMBL" id="EEF33102.1"/>
    </source>
</evidence>
<evidence type="ECO:0000313" key="2">
    <source>
        <dbReference type="Proteomes" id="UP000008311"/>
    </source>
</evidence>
<dbReference type="AlphaFoldDB" id="B9STF1"/>
<dbReference type="InParanoid" id="B9STF1"/>
<keyword evidence="2" id="KW-1185">Reference proteome</keyword>
<dbReference type="EMBL" id="EQ974129">
    <property type="protein sequence ID" value="EEF33102.1"/>
    <property type="molecule type" value="Genomic_DNA"/>
</dbReference>
<dbReference type="Proteomes" id="UP000008311">
    <property type="component" value="Unassembled WGS sequence"/>
</dbReference>
<reference evidence="2" key="1">
    <citation type="journal article" date="2010" name="Nat. Biotechnol.">
        <title>Draft genome sequence of the oilseed species Ricinus communis.</title>
        <authorList>
            <person name="Chan A.P."/>
            <person name="Crabtree J."/>
            <person name="Zhao Q."/>
            <person name="Lorenzi H."/>
            <person name="Orvis J."/>
            <person name="Puiu D."/>
            <person name="Melake-Berhan A."/>
            <person name="Jones K.M."/>
            <person name="Redman J."/>
            <person name="Chen G."/>
            <person name="Cahoon E.B."/>
            <person name="Gedil M."/>
            <person name="Stanke M."/>
            <person name="Haas B.J."/>
            <person name="Wortman J.R."/>
            <person name="Fraser-Liggett C.M."/>
            <person name="Ravel J."/>
            <person name="Rabinowicz P.D."/>
        </authorList>
    </citation>
    <scope>NUCLEOTIDE SEQUENCE [LARGE SCALE GENOMIC DNA]</scope>
    <source>
        <strain evidence="2">cv. Hale</strain>
    </source>
</reference>
<proteinExistence type="predicted"/>
<sequence length="173" mass="19950">MESQLLWEIHGYLEPLHSNGIRVRDLMKEAGTCWDEIKVDQMFIASDAEIIKANPISRHGLEDKNKILFKQKNFSLKQILIMINKMHSELIQAQKPTKIRRQAYECIWRPPLIGYTKINTDAGKVGHRCWGLGAVLCVEKGRVLSAWNKMVKNIDEVIIQKLRPCCEGAHCRK</sequence>
<gene>
    <name evidence="1" type="ORF">RCOM_1318750</name>
</gene>
<evidence type="ECO:0008006" key="3">
    <source>
        <dbReference type="Google" id="ProtNLM"/>
    </source>
</evidence>
<organism evidence="1 2">
    <name type="scientific">Ricinus communis</name>
    <name type="common">Castor bean</name>
    <dbReference type="NCBI Taxonomy" id="3988"/>
    <lineage>
        <taxon>Eukaryota</taxon>
        <taxon>Viridiplantae</taxon>
        <taxon>Streptophyta</taxon>
        <taxon>Embryophyta</taxon>
        <taxon>Tracheophyta</taxon>
        <taxon>Spermatophyta</taxon>
        <taxon>Magnoliopsida</taxon>
        <taxon>eudicotyledons</taxon>
        <taxon>Gunneridae</taxon>
        <taxon>Pentapetalae</taxon>
        <taxon>rosids</taxon>
        <taxon>fabids</taxon>
        <taxon>Malpighiales</taxon>
        <taxon>Euphorbiaceae</taxon>
        <taxon>Acalyphoideae</taxon>
        <taxon>Acalypheae</taxon>
        <taxon>Ricinus</taxon>
    </lineage>
</organism>
<protein>
    <recommendedName>
        <fullName evidence="3">RNase H type-1 domain-containing protein</fullName>
    </recommendedName>
</protein>